<reference evidence="2" key="1">
    <citation type="journal article" date="2008" name="Nat. Genet.">
        <title>The Pristionchus pacificus genome provides a unique perspective on nematode lifestyle and parasitism.</title>
        <authorList>
            <person name="Dieterich C."/>
            <person name="Clifton S.W."/>
            <person name="Schuster L.N."/>
            <person name="Chinwalla A."/>
            <person name="Delehaunty K."/>
            <person name="Dinkelacker I."/>
            <person name="Fulton L."/>
            <person name="Fulton R."/>
            <person name="Godfrey J."/>
            <person name="Minx P."/>
            <person name="Mitreva M."/>
            <person name="Roeseler W."/>
            <person name="Tian H."/>
            <person name="Witte H."/>
            <person name="Yang S.P."/>
            <person name="Wilson R.K."/>
            <person name="Sommer R.J."/>
        </authorList>
    </citation>
    <scope>NUCLEOTIDE SEQUENCE [LARGE SCALE GENOMIC DNA]</scope>
    <source>
        <strain evidence="2">PS312</strain>
    </source>
</reference>
<reference evidence="1" key="2">
    <citation type="submission" date="2022-06" db="UniProtKB">
        <authorList>
            <consortium name="EnsemblMetazoa"/>
        </authorList>
    </citation>
    <scope>IDENTIFICATION</scope>
    <source>
        <strain evidence="1">PS312</strain>
    </source>
</reference>
<evidence type="ECO:0000313" key="1">
    <source>
        <dbReference type="EnsemblMetazoa" id="PPA42522.1"/>
    </source>
</evidence>
<organism evidence="1 2">
    <name type="scientific">Pristionchus pacificus</name>
    <name type="common">Parasitic nematode worm</name>
    <dbReference type="NCBI Taxonomy" id="54126"/>
    <lineage>
        <taxon>Eukaryota</taxon>
        <taxon>Metazoa</taxon>
        <taxon>Ecdysozoa</taxon>
        <taxon>Nematoda</taxon>
        <taxon>Chromadorea</taxon>
        <taxon>Rhabditida</taxon>
        <taxon>Rhabditina</taxon>
        <taxon>Diplogasteromorpha</taxon>
        <taxon>Diplogasteroidea</taxon>
        <taxon>Neodiplogasteridae</taxon>
        <taxon>Pristionchus</taxon>
    </lineage>
</organism>
<gene>
    <name evidence="1" type="primary">WBGene00280891</name>
</gene>
<evidence type="ECO:0000313" key="2">
    <source>
        <dbReference type="Proteomes" id="UP000005239"/>
    </source>
</evidence>
<accession>A0A2A6BXB7</accession>
<protein>
    <submittedName>
        <fullName evidence="1">Uncharacterized protein</fullName>
    </submittedName>
</protein>
<proteinExistence type="predicted"/>
<name>A0A2A6BXB7_PRIPA</name>
<dbReference type="EnsemblMetazoa" id="PPA42522.1">
    <property type="protein sequence ID" value="PPA42522.1"/>
    <property type="gene ID" value="WBGene00280891"/>
</dbReference>
<sequence>MESKTSIEDLPVDILISIFKYHKHKTVLLMRLNKKMTQRVQSIFDCEQLWLKINDVDYQLSGTYWAYQYKKRDAYCIFNLQRKLRSWPERTVFRMIHISINVFDERIGDTLDQLFQLSTDRLVVDSKIHVALRQLNFANILQMAGNIREVSIEAICSLLTGMDLCIIWKAAAKWSLSSSNSDPVTFQISLEEDFRNHSFKFTCAADDPPTLFSDSAHYPRTLLHFAEDFVLQLDEHQISFTKIDAETKDGILQKFYQIKMNHLLPDVILLEMYKYFNIGKLRLNRRMKERIEAFKFNKIRLTVHKNEYYLTVSNTWIAEKKFDNENVDRLSEGLRAWTASYYTRQVEIEMLNIASFKRNELFVGPAIEALMEFNCDKLLVHGMEFIEEESEFSPGHSWKKEVLFPHPSFTTLLVMSANASDVQMTNLRCCEIEAISLAALHRNLVKGGCKLSSFAAKINPRAAQEFLKLCFGVVLLEDRHPNCHSKEYQFLHEPISMCLESFPDDVLLEMYNYFNIGKLRLNKRMKERIETFSFKKIHLKVQKREYYLNVSKTWLIEKKFENEGMWSANRLADGLRA</sequence>
<accession>A0A8R1Z704</accession>
<dbReference type="Proteomes" id="UP000005239">
    <property type="component" value="Unassembled WGS sequence"/>
</dbReference>
<keyword evidence="2" id="KW-1185">Reference proteome</keyword>
<dbReference type="AlphaFoldDB" id="A0A2A6BXB7"/>